<dbReference type="KEGG" id="wei:EQG49_12745"/>
<dbReference type="Gene3D" id="1.10.10.60">
    <property type="entry name" value="Homeodomain-like"/>
    <property type="match status" value="1"/>
</dbReference>
<dbReference type="EMBL" id="CP037940">
    <property type="protein sequence ID" value="QBO37265.1"/>
    <property type="molecule type" value="Genomic_DNA"/>
</dbReference>
<dbReference type="Proteomes" id="UP000292886">
    <property type="component" value="Chromosome"/>
</dbReference>
<protein>
    <recommendedName>
        <fullName evidence="1">Homeodomain phBC6A51-type domain-containing protein</fullName>
    </recommendedName>
</protein>
<gene>
    <name evidence="2" type="ORF">EQG49_12745</name>
</gene>
<organism evidence="2 3">
    <name type="scientific">Periweissella cryptocerci</name>
    <dbReference type="NCBI Taxonomy" id="2506420"/>
    <lineage>
        <taxon>Bacteria</taxon>
        <taxon>Bacillati</taxon>
        <taxon>Bacillota</taxon>
        <taxon>Bacilli</taxon>
        <taxon>Lactobacillales</taxon>
        <taxon>Lactobacillaceae</taxon>
        <taxon>Periweissella</taxon>
    </lineage>
</organism>
<feature type="domain" description="Homeodomain phBC6A51-type" evidence="1">
    <location>
        <begin position="7"/>
        <end position="99"/>
    </location>
</feature>
<proteinExistence type="predicted"/>
<evidence type="ECO:0000313" key="2">
    <source>
        <dbReference type="EMBL" id="QBO37265.1"/>
    </source>
</evidence>
<evidence type="ECO:0000313" key="3">
    <source>
        <dbReference type="Proteomes" id="UP000292886"/>
    </source>
</evidence>
<evidence type="ECO:0000259" key="1">
    <source>
        <dbReference type="Pfam" id="PF13022"/>
    </source>
</evidence>
<dbReference type="InterPro" id="IPR024978">
    <property type="entry name" value="Homeodomain_phBC6A51-type"/>
</dbReference>
<name>A0A4V1AIZ9_9LACO</name>
<dbReference type="Pfam" id="PF13022">
    <property type="entry name" value="HTH_Tnp_1_2"/>
    <property type="match status" value="1"/>
</dbReference>
<dbReference type="AlphaFoldDB" id="A0A4V1AIZ9"/>
<reference evidence="3" key="1">
    <citation type="submission" date="2019-03" db="EMBL/GenBank/DDBJ databases">
        <title>Weissella sp. 26KH-42 Genome sequencing.</title>
        <authorList>
            <person name="Heo J."/>
            <person name="Kim S.-J."/>
            <person name="Kim J.-S."/>
            <person name="Hong S.-B."/>
            <person name="Kwon S.-W."/>
        </authorList>
    </citation>
    <scope>NUCLEOTIDE SEQUENCE [LARGE SCALE GENOMIC DNA]</scope>
    <source>
        <strain evidence="3">26KH-42</strain>
    </source>
</reference>
<keyword evidence="3" id="KW-1185">Reference proteome</keyword>
<accession>A0A4V1AIZ9</accession>
<dbReference type="OrthoDB" id="2883388at2"/>
<sequence>MEVIFMTLKPKQVLAITTLYEHEGDWTSDKIAEHVGTTTRTLQRWRHEDEEFQAEFKKYLSRQFKGLRPKAIRTLGALLESGKPSVQLGAVKEILDRSGFAVEQIITLQDERENVSPLEGLNTDELRILANATKSTINK</sequence>